<organism evidence="1 2">
    <name type="scientific">Streptomyces phage EGole</name>
    <dbReference type="NCBI Taxonomy" id="2517973"/>
    <lineage>
        <taxon>Viruses</taxon>
        <taxon>Duplodnaviria</taxon>
        <taxon>Heunggongvirae</taxon>
        <taxon>Uroviricota</taxon>
        <taxon>Caudoviricetes</taxon>
        <taxon>Stanwilliamsviridae</taxon>
        <taxon>Boydwoodruffvirinae</taxon>
        <taxon>Samistivirus</taxon>
        <taxon>Samistivirus egole</taxon>
    </lineage>
</organism>
<protein>
    <submittedName>
        <fullName evidence="1">Uncharacterized protein</fullName>
    </submittedName>
</protein>
<accession>A0A482JBH7</accession>
<dbReference type="KEGG" id="vg:65119324"/>
<dbReference type="Proteomes" id="UP000295379">
    <property type="component" value="Segment"/>
</dbReference>
<proteinExistence type="predicted"/>
<dbReference type="GeneID" id="65119324"/>
<reference evidence="1 2" key="1">
    <citation type="submission" date="2019-02" db="EMBL/GenBank/DDBJ databases">
        <authorList>
            <person name="Montgomery L.N."/>
            <person name="Ray S.M."/>
            <person name="Barba J."/>
            <person name="Russ E.M."/>
            <person name="Bhuiyan S."/>
            <person name="Nayek S."/>
            <person name="Hughes L.E."/>
            <person name="Garlena R.A."/>
            <person name="Russell D.A."/>
            <person name="Pope W.H."/>
            <person name="Jacobs-Sera D."/>
            <person name="Hatfull G.F."/>
        </authorList>
    </citation>
    <scope>NUCLEOTIDE SEQUENCE [LARGE SCALE GENOMIC DNA]</scope>
</reference>
<evidence type="ECO:0000313" key="2">
    <source>
        <dbReference type="Proteomes" id="UP000295379"/>
    </source>
</evidence>
<name>A0A482JBH7_9CAUD</name>
<dbReference type="RefSeq" id="YP_010101566.1">
    <property type="nucleotide sequence ID" value="NC_055791.1"/>
</dbReference>
<evidence type="ECO:0000313" key="1">
    <source>
        <dbReference type="EMBL" id="QBP30933.1"/>
    </source>
</evidence>
<sequence length="58" mass="6494">MIRIQPIFGLGDEGVDPRRVESLDAALRAIYQALYCLVNEDKSSAKVHLRDAHDALNE</sequence>
<dbReference type="EMBL" id="MK494112">
    <property type="protein sequence ID" value="QBP30933.1"/>
    <property type="molecule type" value="Genomic_DNA"/>
</dbReference>
<keyword evidence="2" id="KW-1185">Reference proteome</keyword>
<gene>
    <name evidence="1" type="primary">186</name>
    <name evidence="1" type="ORF">SEA_EGOLE_186</name>
</gene>